<dbReference type="PANTHER" id="PTHR39966">
    <property type="entry name" value="BLL2471 PROTEIN-RELATED"/>
    <property type="match status" value="1"/>
</dbReference>
<feature type="coiled-coil region" evidence="1">
    <location>
        <begin position="142"/>
        <end position="169"/>
    </location>
</feature>
<dbReference type="GO" id="GO:0005886">
    <property type="term" value="C:plasma membrane"/>
    <property type="evidence" value="ECO:0007669"/>
    <property type="project" value="TreeGrafter"/>
</dbReference>
<dbReference type="InterPro" id="IPR012312">
    <property type="entry name" value="Hemerythrin-like"/>
</dbReference>
<organism evidence="3 4">
    <name type="scientific">Natranaerobius thermophilus (strain ATCC BAA-1301 / DSM 18059 / JW/NM-WN-LF)</name>
    <dbReference type="NCBI Taxonomy" id="457570"/>
    <lineage>
        <taxon>Bacteria</taxon>
        <taxon>Bacillati</taxon>
        <taxon>Bacillota</taxon>
        <taxon>Clostridia</taxon>
        <taxon>Natranaerobiales</taxon>
        <taxon>Natranaerobiaceae</taxon>
        <taxon>Natranaerobius</taxon>
    </lineage>
</organism>
<accession>B2A784</accession>
<dbReference type="OrthoDB" id="9785474at2"/>
<evidence type="ECO:0000259" key="2">
    <source>
        <dbReference type="Pfam" id="PF01814"/>
    </source>
</evidence>
<feature type="domain" description="Hemerythrin-like" evidence="2">
    <location>
        <begin position="3"/>
        <end position="139"/>
    </location>
</feature>
<keyword evidence="4" id="KW-1185">Reference proteome</keyword>
<evidence type="ECO:0000313" key="3">
    <source>
        <dbReference type="EMBL" id="ACB84278.1"/>
    </source>
</evidence>
<reference evidence="3 4" key="2">
    <citation type="journal article" date="2011" name="J. Bacteriol.">
        <title>Complete genome sequence of the anaerobic, halophilic alkalithermophile Natranaerobius thermophilus JW/NM-WN-LF.</title>
        <authorList>
            <person name="Zhao B."/>
            <person name="Mesbah N.M."/>
            <person name="Dalin E."/>
            <person name="Goodwin L."/>
            <person name="Nolan M."/>
            <person name="Pitluck S."/>
            <person name="Chertkov O."/>
            <person name="Brettin T.S."/>
            <person name="Han J."/>
            <person name="Larimer F.W."/>
            <person name="Land M.L."/>
            <person name="Hauser L."/>
            <person name="Kyrpides N."/>
            <person name="Wiegel J."/>
        </authorList>
    </citation>
    <scope>NUCLEOTIDE SEQUENCE [LARGE SCALE GENOMIC DNA]</scope>
    <source>
        <strain evidence="4">ATCC BAA-1301 / DSM 18059 / JW/NM-WN-LF</strain>
    </source>
</reference>
<dbReference type="Gene3D" id="1.20.120.520">
    <property type="entry name" value="nmb1532 protein domain like"/>
    <property type="match status" value="1"/>
</dbReference>
<dbReference type="InParanoid" id="B2A784"/>
<dbReference type="PANTHER" id="PTHR39966:SF1">
    <property type="entry name" value="HEMERYTHRIN-LIKE DOMAIN-CONTAINING PROTEIN"/>
    <property type="match status" value="1"/>
</dbReference>
<dbReference type="KEGG" id="nth:Nther_0685"/>
<dbReference type="eggNOG" id="COG3945">
    <property type="taxonomic scope" value="Bacteria"/>
</dbReference>
<evidence type="ECO:0000313" key="4">
    <source>
        <dbReference type="Proteomes" id="UP000001683"/>
    </source>
</evidence>
<gene>
    <name evidence="3" type="ordered locus">Nther_0685</name>
</gene>
<dbReference type="HOGENOM" id="CLU_095978_2_0_9"/>
<sequence>MDALELMTTEHKSIKELLKLLRQSCLEIINETGKINTDFFKRSLNFIRNFADKHHHGKEEDMLFEIMKEEGGDLEHNLISGMEAEHNLGRLYVSQLEDAIADYEQGQSEAKLDIVGNVMAYVYLLERHIDKEDDTLFQYAKRALSQDKLNQLTELVQEYEQQSENKARRDELLSELEGLKTSPVIHK</sequence>
<reference evidence="3 4" key="1">
    <citation type="submission" date="2008-04" db="EMBL/GenBank/DDBJ databases">
        <title>Complete sequence of chromosome of Natranaerobius thermophilus JW/NM-WN-LF.</title>
        <authorList>
            <consortium name="US DOE Joint Genome Institute"/>
            <person name="Copeland A."/>
            <person name="Lucas S."/>
            <person name="Lapidus A."/>
            <person name="Glavina del Rio T."/>
            <person name="Dalin E."/>
            <person name="Tice H."/>
            <person name="Bruce D."/>
            <person name="Goodwin L."/>
            <person name="Pitluck S."/>
            <person name="Chertkov O."/>
            <person name="Brettin T."/>
            <person name="Detter J.C."/>
            <person name="Han C."/>
            <person name="Kuske C.R."/>
            <person name="Schmutz J."/>
            <person name="Larimer F."/>
            <person name="Land M."/>
            <person name="Hauser L."/>
            <person name="Kyrpides N."/>
            <person name="Lykidis A."/>
            <person name="Mesbah N.M."/>
            <person name="Wiegel J."/>
        </authorList>
    </citation>
    <scope>NUCLEOTIDE SEQUENCE [LARGE SCALE GENOMIC DNA]</scope>
    <source>
        <strain evidence="4">ATCC BAA-1301 / DSM 18059 / JW/NM-WN-LF</strain>
    </source>
</reference>
<dbReference type="EMBL" id="CP001034">
    <property type="protein sequence ID" value="ACB84278.1"/>
    <property type="molecule type" value="Genomic_DNA"/>
</dbReference>
<proteinExistence type="predicted"/>
<dbReference type="STRING" id="457570.Nther_0685"/>
<dbReference type="AlphaFoldDB" id="B2A784"/>
<dbReference type="Proteomes" id="UP000001683">
    <property type="component" value="Chromosome"/>
</dbReference>
<dbReference type="Pfam" id="PF01814">
    <property type="entry name" value="Hemerythrin"/>
    <property type="match status" value="1"/>
</dbReference>
<keyword evidence="1" id="KW-0175">Coiled coil</keyword>
<evidence type="ECO:0000256" key="1">
    <source>
        <dbReference type="SAM" id="Coils"/>
    </source>
</evidence>
<protein>
    <submittedName>
        <fullName evidence="3">Hemerythrin HHE cation binding domain protein</fullName>
    </submittedName>
</protein>
<name>B2A784_NATTJ</name>
<dbReference type="RefSeq" id="WP_012447162.1">
    <property type="nucleotide sequence ID" value="NC_010718.1"/>
</dbReference>